<protein>
    <submittedName>
        <fullName evidence="1">Uncharacterized protein</fullName>
    </submittedName>
</protein>
<proteinExistence type="predicted"/>
<accession>A0AAN7UFA1</accession>
<name>A0AAN7UFA1_9PEZI</name>
<reference evidence="1 2" key="1">
    <citation type="submission" date="2023-10" db="EMBL/GenBank/DDBJ databases">
        <title>Draft genome sequence of Xylaria bambusicola isolate GMP-LS, the root and basal stem rot pathogen of sugarcane in Indonesia.</title>
        <authorList>
            <person name="Selvaraj P."/>
            <person name="Muralishankar V."/>
            <person name="Muruganantham S."/>
            <person name="Sp S."/>
            <person name="Haryani S."/>
            <person name="Lau K.J.X."/>
            <person name="Naqvi N.I."/>
        </authorList>
    </citation>
    <scope>NUCLEOTIDE SEQUENCE [LARGE SCALE GENOMIC DNA]</scope>
    <source>
        <strain evidence="1">GMP-LS</strain>
    </source>
</reference>
<sequence length="105" mass="11859">MLKSYEFDVRLHATTVHKPGAPELLDGKATDCTSYILSYTLESHAQNRPLIVNEARLKSHGKFYLDACRETPPESTIEPLTVHIDGLDLLHPDTWRSEPGDSRDE</sequence>
<dbReference type="EMBL" id="JAWHQM010000004">
    <property type="protein sequence ID" value="KAK5626712.1"/>
    <property type="molecule type" value="Genomic_DNA"/>
</dbReference>
<gene>
    <name evidence="1" type="ORF">RRF57_002427</name>
</gene>
<keyword evidence="2" id="KW-1185">Reference proteome</keyword>
<dbReference type="AlphaFoldDB" id="A0AAN7UFA1"/>
<comment type="caution">
    <text evidence="1">The sequence shown here is derived from an EMBL/GenBank/DDBJ whole genome shotgun (WGS) entry which is preliminary data.</text>
</comment>
<dbReference type="Proteomes" id="UP001305414">
    <property type="component" value="Unassembled WGS sequence"/>
</dbReference>
<evidence type="ECO:0000313" key="2">
    <source>
        <dbReference type="Proteomes" id="UP001305414"/>
    </source>
</evidence>
<organism evidence="1 2">
    <name type="scientific">Xylaria bambusicola</name>
    <dbReference type="NCBI Taxonomy" id="326684"/>
    <lineage>
        <taxon>Eukaryota</taxon>
        <taxon>Fungi</taxon>
        <taxon>Dikarya</taxon>
        <taxon>Ascomycota</taxon>
        <taxon>Pezizomycotina</taxon>
        <taxon>Sordariomycetes</taxon>
        <taxon>Xylariomycetidae</taxon>
        <taxon>Xylariales</taxon>
        <taxon>Xylariaceae</taxon>
        <taxon>Xylaria</taxon>
    </lineage>
</organism>
<evidence type="ECO:0000313" key="1">
    <source>
        <dbReference type="EMBL" id="KAK5626712.1"/>
    </source>
</evidence>